<protein>
    <submittedName>
        <fullName evidence="1">Uncharacterized protein</fullName>
    </submittedName>
</protein>
<dbReference type="EMBL" id="ON529852">
    <property type="protein sequence ID" value="USN13912.1"/>
    <property type="molecule type" value="Genomic_DNA"/>
</dbReference>
<keyword evidence="2" id="KW-1185">Reference proteome</keyword>
<evidence type="ECO:0000313" key="1">
    <source>
        <dbReference type="EMBL" id="USN13912.1"/>
    </source>
</evidence>
<sequence length="228" mass="25298">MTQAIDLNAAEAELRAVVENSANPPYAALETVLAALEDARLWRALMQTARFRIQGSAGLNSDGTIDPDSGRDYIHFGMEVWSAYRILPEQVEAAEQSNTLACAMLRSLAEMNMRGSSDAVAEAARVRDEDSLMYGRAVMLGLEVRQVIRLMPEVGLAKAIEQSSRPEMSYDRTLKYLQMKGLVIADPMTPEGVRLSRVGEEMRTYLRDRFDETEFAEAEAAELARSAD</sequence>
<evidence type="ECO:0000313" key="2">
    <source>
        <dbReference type="Proteomes" id="UP001056685"/>
    </source>
</evidence>
<gene>
    <name evidence="1" type="ORF">KABACHOK_00760</name>
</gene>
<dbReference type="Proteomes" id="UP001056685">
    <property type="component" value="Segment"/>
</dbReference>
<reference evidence="1" key="1">
    <citation type="submission" date="2022-05" db="EMBL/GenBank/DDBJ databases">
        <authorList>
            <person name="Friedrich I."/>
            <person name="Poehlein A."/>
            <person name="Schneider D."/>
            <person name="Hertel R."/>
            <person name="Daniel R."/>
        </authorList>
    </citation>
    <scope>NUCLEOTIDE SEQUENCE</scope>
</reference>
<organism evidence="1 2">
    <name type="scientific">Brevundimonas phage vB_BpoS-Kabachok</name>
    <dbReference type="NCBI Taxonomy" id="2948600"/>
    <lineage>
        <taxon>Viruses</taxon>
        <taxon>Duplodnaviria</taxon>
        <taxon>Heunggongvirae</taxon>
        <taxon>Uroviricota</taxon>
        <taxon>Caudoviricetes</taxon>
        <taxon>Jeanschmidtviridae</taxon>
        <taxon>Marchewkavirus</taxon>
        <taxon>Marchewkavirus kabachok</taxon>
    </lineage>
</organism>
<proteinExistence type="predicted"/>
<name>A0A9E7MQC5_9CAUD</name>
<accession>A0A9E7MQC5</accession>